<feature type="region of interest" description="Disordered" evidence="1">
    <location>
        <begin position="76"/>
        <end position="111"/>
    </location>
</feature>
<comment type="caution">
    <text evidence="2">The sequence shown here is derived from an EMBL/GenBank/DDBJ whole genome shotgun (WGS) entry which is preliminary data.</text>
</comment>
<organism evidence="2 3">
    <name type="scientific">Gossypium trilobum</name>
    <dbReference type="NCBI Taxonomy" id="34281"/>
    <lineage>
        <taxon>Eukaryota</taxon>
        <taxon>Viridiplantae</taxon>
        <taxon>Streptophyta</taxon>
        <taxon>Embryophyta</taxon>
        <taxon>Tracheophyta</taxon>
        <taxon>Spermatophyta</taxon>
        <taxon>Magnoliopsida</taxon>
        <taxon>eudicotyledons</taxon>
        <taxon>Gunneridae</taxon>
        <taxon>Pentapetalae</taxon>
        <taxon>rosids</taxon>
        <taxon>malvids</taxon>
        <taxon>Malvales</taxon>
        <taxon>Malvaceae</taxon>
        <taxon>Malvoideae</taxon>
        <taxon>Gossypium</taxon>
    </lineage>
</organism>
<evidence type="ECO:0000256" key="1">
    <source>
        <dbReference type="SAM" id="MobiDB-lite"/>
    </source>
</evidence>
<dbReference type="AlphaFoldDB" id="A0A7J9FAA0"/>
<evidence type="ECO:0000313" key="3">
    <source>
        <dbReference type="Proteomes" id="UP000593568"/>
    </source>
</evidence>
<feature type="region of interest" description="Disordered" evidence="1">
    <location>
        <begin position="203"/>
        <end position="228"/>
    </location>
</feature>
<dbReference type="Proteomes" id="UP000593568">
    <property type="component" value="Unassembled WGS sequence"/>
</dbReference>
<name>A0A7J9FAA0_9ROSI</name>
<accession>A0A7J9FAA0</accession>
<keyword evidence="3" id="KW-1185">Reference proteome</keyword>
<evidence type="ECO:0000313" key="2">
    <source>
        <dbReference type="EMBL" id="MBA0781884.1"/>
    </source>
</evidence>
<gene>
    <name evidence="2" type="ORF">Gotri_002765</name>
</gene>
<feature type="compositionally biased region" description="Basic and acidic residues" evidence="1">
    <location>
        <begin position="203"/>
        <end position="214"/>
    </location>
</feature>
<dbReference type="EMBL" id="JABEZW010000012">
    <property type="protein sequence ID" value="MBA0781884.1"/>
    <property type="molecule type" value="Genomic_DNA"/>
</dbReference>
<protein>
    <submittedName>
        <fullName evidence="2">Uncharacterized protein</fullName>
    </submittedName>
</protein>
<reference evidence="2 3" key="1">
    <citation type="journal article" date="2019" name="Genome Biol. Evol.">
        <title>Insights into the evolution of the New World diploid cottons (Gossypium, subgenus Houzingenia) based on genome sequencing.</title>
        <authorList>
            <person name="Grover C.E."/>
            <person name="Arick M.A. 2nd"/>
            <person name="Thrash A."/>
            <person name="Conover J.L."/>
            <person name="Sanders W.S."/>
            <person name="Peterson D.G."/>
            <person name="Frelichowski J.E."/>
            <person name="Scheffler J.A."/>
            <person name="Scheffler B.E."/>
            <person name="Wendel J.F."/>
        </authorList>
    </citation>
    <scope>NUCLEOTIDE SEQUENCE [LARGE SCALE GENOMIC DNA]</scope>
    <source>
        <strain evidence="2">8</strain>
        <tissue evidence="2">Leaf</tissue>
    </source>
</reference>
<proteinExistence type="predicted"/>
<sequence length="256" mass="28944">MSWIRKNFVELVEDSTEVQRERYARWSRGITYRASRYMASIRQMIGNGELACDPEYMSWFRIHGKPYLCGEEARRRYPHTNRPRQGSLNPRGGEAGPSSVPTQESASAMIPKPPPSICWTVGHPSLMWYMPGPSHFPITLIPMMTYRPSMYEVSMGGPLIIPSVYGTQHSYAHSSLVTQTPRGSCSIKVGHLPNHLFIDQGMHDGNQECKDRNRPKVKKRSNRDHNPAQKLIQEGIQSVTVNHPDAAQISIGICID</sequence>